<keyword evidence="2" id="KW-0238">DNA-binding</keyword>
<dbReference type="InterPro" id="IPR036388">
    <property type="entry name" value="WH-like_DNA-bd_sf"/>
</dbReference>
<evidence type="ECO:0000256" key="1">
    <source>
        <dbReference type="ARBA" id="ARBA00023015"/>
    </source>
</evidence>
<evidence type="ECO:0000256" key="3">
    <source>
        <dbReference type="ARBA" id="ARBA00023163"/>
    </source>
</evidence>
<evidence type="ECO:0000313" key="6">
    <source>
        <dbReference type="EMBL" id="AQZ68108.1"/>
    </source>
</evidence>
<dbReference type="GO" id="GO:0003700">
    <property type="term" value="F:DNA-binding transcription factor activity"/>
    <property type="evidence" value="ECO:0007669"/>
    <property type="project" value="InterPro"/>
</dbReference>
<organism evidence="6 7">
    <name type="scientific">[Actinomadura] parvosata subsp. kistnae</name>
    <dbReference type="NCBI Taxonomy" id="1909395"/>
    <lineage>
        <taxon>Bacteria</taxon>
        <taxon>Bacillati</taxon>
        <taxon>Actinomycetota</taxon>
        <taxon>Actinomycetes</taxon>
        <taxon>Streptosporangiales</taxon>
        <taxon>Streptosporangiaceae</taxon>
        <taxon>Nonomuraea</taxon>
    </lineage>
</organism>
<accession>A0A1V0AD10</accession>
<keyword evidence="1" id="KW-0805">Transcription regulation</keyword>
<dbReference type="GO" id="GO:0003677">
    <property type="term" value="F:DNA binding"/>
    <property type="evidence" value="ECO:0007669"/>
    <property type="project" value="UniProtKB-KW"/>
</dbReference>
<reference evidence="7" key="1">
    <citation type="journal article" date="2017" name="Med. Chem. Commun.">
        <title>Nonomuraea sp. ATCC 55076 harbours the largest actinomycete chromosome to date and the kistamicin biosynthetic gene cluster.</title>
        <authorList>
            <person name="Nazari B."/>
            <person name="Forneris C.C."/>
            <person name="Gibson M.I."/>
            <person name="Moon K."/>
            <person name="Schramma K.R."/>
            <person name="Seyedsayamdost M.R."/>
        </authorList>
    </citation>
    <scope>NUCLEOTIDE SEQUENCE [LARGE SCALE GENOMIC DNA]</scope>
    <source>
        <strain evidence="7">ATCC 55076</strain>
    </source>
</reference>
<dbReference type="InterPro" id="IPR000835">
    <property type="entry name" value="HTH_MarR-typ"/>
</dbReference>
<dbReference type="OrthoDB" id="3237509at2"/>
<keyword evidence="3" id="KW-0804">Transcription</keyword>
<dbReference type="PROSITE" id="PS50995">
    <property type="entry name" value="HTH_MARR_2"/>
    <property type="match status" value="1"/>
</dbReference>
<dbReference type="PANTHER" id="PTHR42756">
    <property type="entry name" value="TRANSCRIPTIONAL REGULATOR, MARR"/>
    <property type="match status" value="1"/>
</dbReference>
<keyword evidence="7" id="KW-1185">Reference proteome</keyword>
<dbReference type="RefSeq" id="WP_080044427.1">
    <property type="nucleotide sequence ID" value="NZ_CP017717.1"/>
</dbReference>
<protein>
    <submittedName>
        <fullName evidence="6">MarR family transcriptional regulator</fullName>
    </submittedName>
</protein>
<dbReference type="SMART" id="SM00347">
    <property type="entry name" value="HTH_MARR"/>
    <property type="match status" value="1"/>
</dbReference>
<evidence type="ECO:0000256" key="4">
    <source>
        <dbReference type="SAM" id="MobiDB-lite"/>
    </source>
</evidence>
<dbReference type="PRINTS" id="PR00598">
    <property type="entry name" value="HTHMARR"/>
</dbReference>
<gene>
    <name evidence="6" type="ORF">BKM31_47550</name>
</gene>
<dbReference type="SUPFAM" id="SSF46785">
    <property type="entry name" value="Winged helix' DNA-binding domain"/>
    <property type="match status" value="1"/>
</dbReference>
<dbReference type="EMBL" id="CP017717">
    <property type="protein sequence ID" value="AQZ68108.1"/>
    <property type="molecule type" value="Genomic_DNA"/>
</dbReference>
<name>A0A1V0AD10_9ACTN</name>
<feature type="region of interest" description="Disordered" evidence="4">
    <location>
        <begin position="158"/>
        <end position="179"/>
    </location>
</feature>
<dbReference type="Pfam" id="PF12802">
    <property type="entry name" value="MarR_2"/>
    <property type="match status" value="1"/>
</dbReference>
<evidence type="ECO:0000313" key="7">
    <source>
        <dbReference type="Proteomes" id="UP000190797"/>
    </source>
</evidence>
<proteinExistence type="predicted"/>
<dbReference type="InterPro" id="IPR036390">
    <property type="entry name" value="WH_DNA-bd_sf"/>
</dbReference>
<evidence type="ECO:0000259" key="5">
    <source>
        <dbReference type="PROSITE" id="PS50995"/>
    </source>
</evidence>
<dbReference type="Gene3D" id="1.10.10.10">
    <property type="entry name" value="Winged helix-like DNA-binding domain superfamily/Winged helix DNA-binding domain"/>
    <property type="match status" value="1"/>
</dbReference>
<dbReference type="STRING" id="1909395.BKM31_47550"/>
<dbReference type="AlphaFoldDB" id="A0A1V0AD10"/>
<sequence>MGDAVDRILDQWRRERPDLDLSAMGVFGRLAQVMRLMMPQVDQVFTKRGLRQGEFDVLAALRRAGPPYTLIPSELSDVLMMSRAGMTNRLDRLEAAGLVERSLDPADRRSFRVRLTEEGLRLIDDALTEHAANLARLAAPLTPEDVETLSELMRKLVNGPLGNPGNDGARLTGKSSDHL</sequence>
<evidence type="ECO:0000256" key="2">
    <source>
        <dbReference type="ARBA" id="ARBA00023125"/>
    </source>
</evidence>
<feature type="domain" description="HTH marR-type" evidence="5">
    <location>
        <begin position="23"/>
        <end position="158"/>
    </location>
</feature>
<dbReference type="KEGG" id="noa:BKM31_47550"/>
<dbReference type="PANTHER" id="PTHR42756:SF1">
    <property type="entry name" value="TRANSCRIPTIONAL REPRESSOR OF EMRAB OPERON"/>
    <property type="match status" value="1"/>
</dbReference>
<dbReference type="Proteomes" id="UP000190797">
    <property type="component" value="Chromosome"/>
</dbReference>